<dbReference type="Pfam" id="PF00593">
    <property type="entry name" value="TonB_dep_Rec_b-barrel"/>
    <property type="match status" value="1"/>
</dbReference>
<dbReference type="InterPro" id="IPR012910">
    <property type="entry name" value="Plug_dom"/>
</dbReference>
<keyword evidence="9 13" id="KW-0798">TonB box</keyword>
<evidence type="ECO:0000256" key="13">
    <source>
        <dbReference type="RuleBase" id="RU003357"/>
    </source>
</evidence>
<reference evidence="17 18" key="1">
    <citation type="submission" date="2020-08" db="EMBL/GenBank/DDBJ databases">
        <title>Genomic Encyclopedia of Type Strains, Phase IV (KMG-V): Genome sequencing to study the core and pangenomes of soil and plant-associated prokaryotes.</title>
        <authorList>
            <person name="Whitman W."/>
        </authorList>
    </citation>
    <scope>NUCLEOTIDE SEQUENCE [LARGE SCALE GENOMIC DNA]</scope>
    <source>
        <strain evidence="17 18">M2T3</strain>
    </source>
</reference>
<keyword evidence="17" id="KW-0675">Receptor</keyword>
<keyword evidence="8" id="KW-0406">Ion transport</keyword>
<keyword evidence="6 14" id="KW-0732">Signal</keyword>
<evidence type="ECO:0000259" key="16">
    <source>
        <dbReference type="Pfam" id="PF07715"/>
    </source>
</evidence>
<comment type="similarity">
    <text evidence="12 13">Belongs to the TonB-dependent receptor family.</text>
</comment>
<dbReference type="PANTHER" id="PTHR32552">
    <property type="entry name" value="FERRICHROME IRON RECEPTOR-RELATED"/>
    <property type="match status" value="1"/>
</dbReference>
<keyword evidence="3 12" id="KW-1134">Transmembrane beta strand</keyword>
<dbReference type="Gene3D" id="2.170.130.10">
    <property type="entry name" value="TonB-dependent receptor, plug domain"/>
    <property type="match status" value="1"/>
</dbReference>
<dbReference type="InterPro" id="IPR039426">
    <property type="entry name" value="TonB-dep_rcpt-like"/>
</dbReference>
<dbReference type="GO" id="GO:0009279">
    <property type="term" value="C:cell outer membrane"/>
    <property type="evidence" value="ECO:0007669"/>
    <property type="project" value="UniProtKB-SubCell"/>
</dbReference>
<feature type="signal peptide" evidence="14">
    <location>
        <begin position="1"/>
        <end position="20"/>
    </location>
</feature>
<dbReference type="Pfam" id="PF13715">
    <property type="entry name" value="CarbopepD_reg_2"/>
    <property type="match status" value="1"/>
</dbReference>
<evidence type="ECO:0000256" key="12">
    <source>
        <dbReference type="PROSITE-ProRule" id="PRU01360"/>
    </source>
</evidence>
<evidence type="ECO:0000256" key="10">
    <source>
        <dbReference type="ARBA" id="ARBA00023136"/>
    </source>
</evidence>
<dbReference type="EMBL" id="JACHCC010000001">
    <property type="protein sequence ID" value="MBB6498198.1"/>
    <property type="molecule type" value="Genomic_DNA"/>
</dbReference>
<comment type="caution">
    <text evidence="17">The sequence shown here is derived from an EMBL/GenBank/DDBJ whole genome shotgun (WGS) entry which is preliminary data.</text>
</comment>
<keyword evidence="2 12" id="KW-0813">Transport</keyword>
<evidence type="ECO:0000256" key="6">
    <source>
        <dbReference type="ARBA" id="ARBA00022729"/>
    </source>
</evidence>
<evidence type="ECO:0000256" key="7">
    <source>
        <dbReference type="ARBA" id="ARBA00023004"/>
    </source>
</evidence>
<accession>A0A7X0MI88</accession>
<dbReference type="Proteomes" id="UP000521017">
    <property type="component" value="Unassembled WGS sequence"/>
</dbReference>
<keyword evidence="10 12" id="KW-0472">Membrane</keyword>
<dbReference type="InterPro" id="IPR000531">
    <property type="entry name" value="Beta-barrel_TonB"/>
</dbReference>
<evidence type="ECO:0000313" key="17">
    <source>
        <dbReference type="EMBL" id="MBB6498198.1"/>
    </source>
</evidence>
<feature type="domain" description="TonB-dependent receptor-like beta-barrel" evidence="15">
    <location>
        <begin position="361"/>
        <end position="784"/>
    </location>
</feature>
<evidence type="ECO:0000256" key="1">
    <source>
        <dbReference type="ARBA" id="ARBA00004571"/>
    </source>
</evidence>
<keyword evidence="7" id="KW-0408">Iron</keyword>
<name>A0A7X0MI88_9SPHI</name>
<evidence type="ECO:0000313" key="18">
    <source>
        <dbReference type="Proteomes" id="UP000521017"/>
    </source>
</evidence>
<gene>
    <name evidence="17" type="ORF">HDF25_000322</name>
</gene>
<feature type="domain" description="TonB-dependent receptor plug" evidence="16">
    <location>
        <begin position="138"/>
        <end position="230"/>
    </location>
</feature>
<evidence type="ECO:0000256" key="2">
    <source>
        <dbReference type="ARBA" id="ARBA00022448"/>
    </source>
</evidence>
<comment type="subcellular location">
    <subcellularLocation>
        <location evidence="1 12">Cell outer membrane</location>
        <topology evidence="1 12">Multi-pass membrane protein</topology>
    </subcellularLocation>
</comment>
<evidence type="ECO:0000256" key="3">
    <source>
        <dbReference type="ARBA" id="ARBA00022452"/>
    </source>
</evidence>
<dbReference type="InterPro" id="IPR013784">
    <property type="entry name" value="Carb-bd-like_fold"/>
</dbReference>
<dbReference type="PROSITE" id="PS52016">
    <property type="entry name" value="TONB_DEPENDENT_REC_3"/>
    <property type="match status" value="1"/>
</dbReference>
<organism evidence="17 18">
    <name type="scientific">Pedobacter cryoconitis</name>
    <dbReference type="NCBI Taxonomy" id="188932"/>
    <lineage>
        <taxon>Bacteria</taxon>
        <taxon>Pseudomonadati</taxon>
        <taxon>Bacteroidota</taxon>
        <taxon>Sphingobacteriia</taxon>
        <taxon>Sphingobacteriales</taxon>
        <taxon>Sphingobacteriaceae</taxon>
        <taxon>Pedobacter</taxon>
    </lineage>
</organism>
<dbReference type="InterPro" id="IPR037066">
    <property type="entry name" value="Plug_dom_sf"/>
</dbReference>
<evidence type="ECO:0000256" key="11">
    <source>
        <dbReference type="ARBA" id="ARBA00023237"/>
    </source>
</evidence>
<keyword evidence="5 12" id="KW-0812">Transmembrane</keyword>
<dbReference type="CDD" id="cd01347">
    <property type="entry name" value="ligand_gated_channel"/>
    <property type="match status" value="1"/>
</dbReference>
<keyword evidence="11 12" id="KW-0998">Cell outer membrane</keyword>
<dbReference type="PANTHER" id="PTHR32552:SF68">
    <property type="entry name" value="FERRICHROME OUTER MEMBRANE TRANSPORTER_PHAGE RECEPTOR"/>
    <property type="match status" value="1"/>
</dbReference>
<dbReference type="AlphaFoldDB" id="A0A7X0MI88"/>
<dbReference type="GO" id="GO:0015344">
    <property type="term" value="F:siderophore uptake transmembrane transporter activity"/>
    <property type="evidence" value="ECO:0007669"/>
    <property type="project" value="TreeGrafter"/>
</dbReference>
<evidence type="ECO:0000256" key="8">
    <source>
        <dbReference type="ARBA" id="ARBA00023065"/>
    </source>
</evidence>
<dbReference type="Pfam" id="PF07715">
    <property type="entry name" value="Plug"/>
    <property type="match status" value="1"/>
</dbReference>
<dbReference type="GO" id="GO:0030246">
    <property type="term" value="F:carbohydrate binding"/>
    <property type="evidence" value="ECO:0007669"/>
    <property type="project" value="InterPro"/>
</dbReference>
<evidence type="ECO:0000256" key="4">
    <source>
        <dbReference type="ARBA" id="ARBA00022496"/>
    </source>
</evidence>
<evidence type="ECO:0000259" key="15">
    <source>
        <dbReference type="Pfam" id="PF00593"/>
    </source>
</evidence>
<evidence type="ECO:0000256" key="14">
    <source>
        <dbReference type="SAM" id="SignalP"/>
    </source>
</evidence>
<feature type="chain" id="PRO_5031318430" evidence="14">
    <location>
        <begin position="21"/>
        <end position="812"/>
    </location>
</feature>
<dbReference type="InterPro" id="IPR036942">
    <property type="entry name" value="Beta-barrel_TonB_sf"/>
</dbReference>
<evidence type="ECO:0000256" key="5">
    <source>
        <dbReference type="ARBA" id="ARBA00022692"/>
    </source>
</evidence>
<sequence>MRRNLLIIIMLFLGLSQVNAQQQTGQIKGKIITQDGSAASNISIVLKGMGIGTLSEKDGTFSLKKIKPGTYTIAATAIGLQKQEQKVVVKAGSTQEVDFTLNENSSKLNEIVISHAKTNQFTKKKSDYAAKMSLNNLENSQVYTTITKELLTNQVSFSVDDATKNVPGLQKMWDATGRGGDGGAYYNSRGFIVQAQLRNGVAGNVTSRIDAANLESLEMIKGPSATLFGSTLTSYGGLINRVTKKPYDHFGGEVNYATGSYGFNRISADVNTPLDSAKNVLFRLNTAYNREGSFQDNGFNRSTILAPSLSYKVNDRLSFLLDAELSGGTNVAKPVIFFYYPVASLGADRADQLGLDYKRSYASNDLTQTYKSNNFFGQMNYKISDQWTSQTNYTSTYSFSNGRNPYFFLVPNSVVLKDPNAKGSDYLSRGDQSTQNSEITVTEIQQNFNGAFNIGNVKNRIVVGLDYFRQNSNQKFYSIDRFDLVKKNGNIPNYSNFNEANLEQRYQTISPDSISHYPVKFISNTYSAYVSDVINLTDNLIALAALRVDRFDNKGSYNEATGLYSGAYKQTVFAPKFGLVFQPIKDQVSIFANYQNGFTNKTGVDYQGNTFKPEEANQLEGGVKLSLFEGKLSSTVSYYNIKVKNLVRAYLLDPSLPNATIQNGTKISKGVEAEVVANPVEGMNIIAGFAYNDNKLTNADADVQGRRDAYSMSPYAANLWMSYKLVNGKLKGAGLGFGGNYASDNKIVNSVSSGVFILPHYVVFNATAFYDQPKYRIGLKVDNLTNKQYWIGYGTMNPQQLRSVIGSIAFKF</sequence>
<dbReference type="Gene3D" id="2.40.170.20">
    <property type="entry name" value="TonB-dependent receptor, beta-barrel domain"/>
    <property type="match status" value="1"/>
</dbReference>
<dbReference type="Gene3D" id="2.60.40.1120">
    <property type="entry name" value="Carboxypeptidase-like, regulatory domain"/>
    <property type="match status" value="1"/>
</dbReference>
<dbReference type="SUPFAM" id="SSF49452">
    <property type="entry name" value="Starch-binding domain-like"/>
    <property type="match status" value="1"/>
</dbReference>
<keyword evidence="4" id="KW-0410">Iron transport</keyword>
<evidence type="ECO:0000256" key="9">
    <source>
        <dbReference type="ARBA" id="ARBA00023077"/>
    </source>
</evidence>
<dbReference type="SUPFAM" id="SSF56935">
    <property type="entry name" value="Porins"/>
    <property type="match status" value="1"/>
</dbReference>
<dbReference type="RefSeq" id="WP_184622083.1">
    <property type="nucleotide sequence ID" value="NZ_JACHCC010000001.1"/>
</dbReference>
<protein>
    <submittedName>
        <fullName evidence="17">Iron complex outermembrane receptor protein</fullName>
    </submittedName>
</protein>
<proteinExistence type="inferred from homology"/>